<dbReference type="SUPFAM" id="SSF53187">
    <property type="entry name" value="Zn-dependent exopeptidases"/>
    <property type="match status" value="1"/>
</dbReference>
<dbReference type="GO" id="GO:0030288">
    <property type="term" value="C:outer membrane-bounded periplasmic space"/>
    <property type="evidence" value="ECO:0007669"/>
    <property type="project" value="TreeGrafter"/>
</dbReference>
<comment type="catalytic activity">
    <reaction evidence="1">
        <text>Hydrolyzes the link between N-acetylmuramoyl residues and L-amino acid residues in certain cell-wall glycopeptides.</text>
        <dbReference type="EC" id="3.5.1.28"/>
    </reaction>
</comment>
<dbReference type="SMART" id="SM00646">
    <property type="entry name" value="Ami_3"/>
    <property type="match status" value="1"/>
</dbReference>
<accession>A0A090X0T6</accession>
<dbReference type="Proteomes" id="UP000029643">
    <property type="component" value="Unassembled WGS sequence"/>
</dbReference>
<dbReference type="AlphaFoldDB" id="A0A090X0T6"/>
<dbReference type="InterPro" id="IPR050695">
    <property type="entry name" value="N-acetylmuramoyl_amidase_3"/>
</dbReference>
<evidence type="ECO:0000256" key="3">
    <source>
        <dbReference type="ARBA" id="ARBA00022801"/>
    </source>
</evidence>
<keyword evidence="3 5" id="KW-0378">Hydrolase</keyword>
<reference evidence="5 6" key="1">
    <citation type="journal article" date="2014" name="Genome Announc.">
        <title>Draft Genome Sequences of Marine Flavobacterium Algibacter lectus Strains SS8 and NR4.</title>
        <authorList>
            <person name="Takatani N."/>
            <person name="Nakanishi M."/>
            <person name="Meirelles P."/>
            <person name="Mino S."/>
            <person name="Suda W."/>
            <person name="Oshima K."/>
            <person name="Hattori M."/>
            <person name="Ohkuma M."/>
            <person name="Hosokawa M."/>
            <person name="Miyashita K."/>
            <person name="Thompson F.L."/>
            <person name="Niwa A."/>
            <person name="Sawabe T."/>
            <person name="Sawabe T."/>
        </authorList>
    </citation>
    <scope>NUCLEOTIDE SEQUENCE [LARGE SCALE GENOMIC DNA]</scope>
    <source>
        <strain evidence="6">JCM19274</strain>
    </source>
</reference>
<dbReference type="EC" id="3.5.1.28" evidence="2"/>
<evidence type="ECO:0000256" key="2">
    <source>
        <dbReference type="ARBA" id="ARBA00011901"/>
    </source>
</evidence>
<dbReference type="Gene3D" id="3.40.630.40">
    <property type="entry name" value="Zn-dependent exopeptidases"/>
    <property type="match status" value="1"/>
</dbReference>
<gene>
    <name evidence="5" type="ORF">JCM19274_4421</name>
</gene>
<feature type="domain" description="MurNAc-LAA" evidence="4">
    <location>
        <begin position="97"/>
        <end position="212"/>
    </location>
</feature>
<dbReference type="RefSeq" id="WP_052416480.1">
    <property type="nucleotide sequence ID" value="NZ_BBNU01000023.1"/>
</dbReference>
<proteinExistence type="predicted"/>
<dbReference type="PANTHER" id="PTHR30404">
    <property type="entry name" value="N-ACETYLMURAMOYL-L-ALANINE AMIDASE"/>
    <property type="match status" value="1"/>
</dbReference>
<dbReference type="Pfam" id="PF01520">
    <property type="entry name" value="Amidase_3"/>
    <property type="match status" value="1"/>
</dbReference>
<evidence type="ECO:0000313" key="6">
    <source>
        <dbReference type="Proteomes" id="UP000029643"/>
    </source>
</evidence>
<dbReference type="GO" id="GO:0009253">
    <property type="term" value="P:peptidoglycan catabolic process"/>
    <property type="evidence" value="ECO:0007669"/>
    <property type="project" value="InterPro"/>
</dbReference>
<evidence type="ECO:0000313" key="5">
    <source>
        <dbReference type="EMBL" id="GAL82233.1"/>
    </source>
</evidence>
<evidence type="ECO:0000259" key="4">
    <source>
        <dbReference type="SMART" id="SM00646"/>
    </source>
</evidence>
<dbReference type="InterPro" id="IPR002508">
    <property type="entry name" value="MurNAc-LAA_cat"/>
</dbReference>
<sequence>MYTLNQILLALFCLFFLNVSFTQNEKELEKNPPIIVIDPGHGGKDPGAITAQGIKEKDIVLAIAFKMIVLNDTLFDNMLRLFLTRYTDTLIALRDRTVLSKTLKADIFISIHCNQAINTTAAGTEVFIYPKSEAQASASNYLGLTIQKGLADILGVKKRGLKYGNFQVLRDNNSNVSILLELGFLTQSDEAIYLSNQESQSAIALVILQSIMKFLGL</sequence>
<protein>
    <recommendedName>
        <fullName evidence="2">N-acetylmuramoyl-L-alanine amidase</fullName>
        <ecNumber evidence="2">3.5.1.28</ecNumber>
    </recommendedName>
</protein>
<comment type="caution">
    <text evidence="5">The sequence shown here is derived from an EMBL/GenBank/DDBJ whole genome shotgun (WGS) entry which is preliminary data.</text>
</comment>
<dbReference type="PANTHER" id="PTHR30404:SF0">
    <property type="entry name" value="N-ACETYLMURAMOYL-L-ALANINE AMIDASE AMIC"/>
    <property type="match status" value="1"/>
</dbReference>
<dbReference type="GO" id="GO:0008745">
    <property type="term" value="F:N-acetylmuramoyl-L-alanine amidase activity"/>
    <property type="evidence" value="ECO:0007669"/>
    <property type="project" value="UniProtKB-EC"/>
</dbReference>
<dbReference type="EMBL" id="BBNU01000023">
    <property type="protein sequence ID" value="GAL82233.1"/>
    <property type="molecule type" value="Genomic_DNA"/>
</dbReference>
<dbReference type="STRING" id="221126.SAMN04489722_101290"/>
<evidence type="ECO:0000256" key="1">
    <source>
        <dbReference type="ARBA" id="ARBA00001561"/>
    </source>
</evidence>
<name>A0A090X0T6_9FLAO</name>
<dbReference type="CDD" id="cd02696">
    <property type="entry name" value="MurNAc-LAA"/>
    <property type="match status" value="1"/>
</dbReference>
<organism evidence="5 6">
    <name type="scientific">Algibacter lectus</name>
    <dbReference type="NCBI Taxonomy" id="221126"/>
    <lineage>
        <taxon>Bacteria</taxon>
        <taxon>Pseudomonadati</taxon>
        <taxon>Bacteroidota</taxon>
        <taxon>Flavobacteriia</taxon>
        <taxon>Flavobacteriales</taxon>
        <taxon>Flavobacteriaceae</taxon>
        <taxon>Algibacter</taxon>
    </lineage>
</organism>